<gene>
    <name evidence="1" type="ORF">HA49_08595</name>
</gene>
<sequence length="126" mass="14526">MQRLDAVTGSQLMRLWGVPLWPDLEADYLLWRDCGIFVCMDFGDHVDLHMAMRKGDRHKCRDAVSDVLSVIGDREVRAPILEESKHVCNLARKFGFVETWRGNTEFTDGRTGGLIIMTRFKNGRNR</sequence>
<evidence type="ECO:0000313" key="1">
    <source>
        <dbReference type="EMBL" id="KGD75279.1"/>
    </source>
</evidence>
<accession>A0A095TFE4</accession>
<name>A0A095TFE4_9GAMM</name>
<dbReference type="STRING" id="642227.HA49_08595"/>
<dbReference type="eggNOG" id="ENOG50342QY">
    <property type="taxonomic scope" value="Bacteria"/>
</dbReference>
<proteinExistence type="predicted"/>
<keyword evidence="2" id="KW-1185">Reference proteome</keyword>
<dbReference type="Proteomes" id="UP000029577">
    <property type="component" value="Unassembled WGS sequence"/>
</dbReference>
<dbReference type="RefSeq" id="WP_038018922.1">
    <property type="nucleotide sequence ID" value="NZ_JPKR02000004.1"/>
</dbReference>
<reference evidence="1" key="1">
    <citation type="submission" date="2014-12" db="EMBL/GenBank/DDBJ databases">
        <title>The draft genome of the Tatumella morbirosei type strain, LMG23360T isolated from pineapple rot.</title>
        <authorList>
            <person name="Smits T.H."/>
            <person name="Palmer M."/>
            <person name="Venter S.N."/>
            <person name="Duffy B."/>
            <person name="Steenkamp E.T."/>
            <person name="Chan W.Y."/>
            <person name="Coutinho T.A."/>
            <person name="Coetzee M.P."/>
            <person name="De Maayer P."/>
        </authorList>
    </citation>
    <scope>NUCLEOTIDE SEQUENCE [LARGE SCALE GENOMIC DNA]</scope>
    <source>
        <strain evidence="1">LMG 23360</strain>
    </source>
</reference>
<protein>
    <recommendedName>
        <fullName evidence="3">N-acetyltransferase domain-containing protein</fullName>
    </recommendedName>
</protein>
<organism evidence="1 2">
    <name type="scientific">Tatumella morbirosei</name>
    <dbReference type="NCBI Taxonomy" id="642227"/>
    <lineage>
        <taxon>Bacteria</taxon>
        <taxon>Pseudomonadati</taxon>
        <taxon>Pseudomonadota</taxon>
        <taxon>Gammaproteobacteria</taxon>
        <taxon>Enterobacterales</taxon>
        <taxon>Erwiniaceae</taxon>
        <taxon>Tatumella</taxon>
    </lineage>
</organism>
<dbReference type="AlphaFoldDB" id="A0A095TFE4"/>
<comment type="caution">
    <text evidence="1">The sequence shown here is derived from an EMBL/GenBank/DDBJ whole genome shotgun (WGS) entry which is preliminary data.</text>
</comment>
<evidence type="ECO:0000313" key="2">
    <source>
        <dbReference type="Proteomes" id="UP000029577"/>
    </source>
</evidence>
<evidence type="ECO:0008006" key="3">
    <source>
        <dbReference type="Google" id="ProtNLM"/>
    </source>
</evidence>
<dbReference type="OrthoDB" id="6626365at2"/>
<dbReference type="EMBL" id="JPKR02000004">
    <property type="protein sequence ID" value="KGD75279.1"/>
    <property type="molecule type" value="Genomic_DNA"/>
</dbReference>